<protein>
    <submittedName>
        <fullName evidence="1">Uncharacterized protein</fullName>
    </submittedName>
</protein>
<evidence type="ECO:0000313" key="1">
    <source>
        <dbReference type="EMBL" id="ANM46655.1"/>
    </source>
</evidence>
<evidence type="ECO:0000313" key="2">
    <source>
        <dbReference type="Proteomes" id="UP000203816"/>
    </source>
</evidence>
<dbReference type="Proteomes" id="UP000203816">
    <property type="component" value="Segment"/>
</dbReference>
<dbReference type="GeneID" id="29059382"/>
<gene>
    <name evidence="1" type="ORF">MP1_gp0023</name>
</gene>
<proteinExistence type="predicted"/>
<dbReference type="KEGG" id="vg:29059382"/>
<keyword evidence="2" id="KW-1185">Reference proteome</keyword>
<dbReference type="EMBL" id="KX078569">
    <property type="protein sequence ID" value="ANM46655.1"/>
    <property type="molecule type" value="Genomic_DNA"/>
</dbReference>
<dbReference type="OrthoDB" id="39145at10239"/>
<accession>A0A192YBX5</accession>
<organism evidence="1 2">
    <name type="scientific">Morganella phage vB_MmoM_MP1</name>
    <dbReference type="NCBI Taxonomy" id="1852628"/>
    <lineage>
        <taxon>Viruses</taxon>
        <taxon>Duplodnaviria</taxon>
        <taxon>Heunggongvirae</taxon>
        <taxon>Uroviricota</taxon>
        <taxon>Caudoviricetes</taxon>
        <taxon>Pantevenvirales</taxon>
        <taxon>Straboviridae</taxon>
        <taxon>Gualtarvirus</taxon>
        <taxon>Gualtarvirus mp1</taxon>
    </lineage>
</organism>
<name>A0A192YBX5_9CAUD</name>
<dbReference type="RefSeq" id="YP_009279880.1">
    <property type="nucleotide sequence ID" value="NC_031020.1"/>
</dbReference>
<reference evidence="1 2" key="1">
    <citation type="submission" date="2016-04" db="EMBL/GenBank/DDBJ databases">
        <title>Comparative genomics of Morganella phages MP1 and MP2 define new clades among the T4 and T7-like Viruses.</title>
        <authorList>
            <person name="Pinto G."/>
            <person name="Oliveira A."/>
            <person name="Malgorzata L."/>
            <person name="Kropinski A."/>
            <person name="Azeredo J."/>
        </authorList>
    </citation>
    <scope>NUCLEOTIDE SEQUENCE [LARGE SCALE GENOMIC DNA]</scope>
</reference>
<sequence length="55" mass="6526">MKYKVTVPFSGYVRGYQTYLVEAESEQEALDDYWSGELIEDEIVRDDREISEPYI</sequence>